<protein>
    <submittedName>
        <fullName evidence="1">Uncharacterized protein</fullName>
    </submittedName>
</protein>
<keyword evidence="2" id="KW-1185">Reference proteome</keyword>
<evidence type="ECO:0000313" key="2">
    <source>
        <dbReference type="Proteomes" id="UP000185936"/>
    </source>
</evidence>
<evidence type="ECO:0000313" key="1">
    <source>
        <dbReference type="EMBL" id="SIR66746.1"/>
    </source>
</evidence>
<dbReference type="EMBL" id="FTNR01000001">
    <property type="protein sequence ID" value="SIR66746.1"/>
    <property type="molecule type" value="Genomic_DNA"/>
</dbReference>
<gene>
    <name evidence="1" type="ORF">SAMN05421752_101564</name>
</gene>
<name>A0A1N7CSW8_9EURY</name>
<dbReference type="AlphaFoldDB" id="A0A1N7CSW8"/>
<organism evidence="1 2">
    <name type="scientific">Natronorubrum thiooxidans</name>
    <dbReference type="NCBI Taxonomy" id="308853"/>
    <lineage>
        <taxon>Archaea</taxon>
        <taxon>Methanobacteriati</taxon>
        <taxon>Methanobacteriota</taxon>
        <taxon>Stenosarchaea group</taxon>
        <taxon>Halobacteria</taxon>
        <taxon>Halobacteriales</taxon>
        <taxon>Natrialbaceae</taxon>
        <taxon>Natronorubrum</taxon>
    </lineage>
</organism>
<dbReference type="Proteomes" id="UP000185936">
    <property type="component" value="Unassembled WGS sequence"/>
</dbReference>
<reference evidence="2" key="1">
    <citation type="submission" date="2017-01" db="EMBL/GenBank/DDBJ databases">
        <authorList>
            <person name="Varghese N."/>
            <person name="Submissions S."/>
        </authorList>
    </citation>
    <scope>NUCLEOTIDE SEQUENCE [LARGE SCALE GENOMIC DNA]</scope>
    <source>
        <strain evidence="2">type strain: HArc-</strain>
    </source>
</reference>
<accession>A0A1N7CSW8</accession>
<sequence>MESGLKNSSANNAGVADDSGLIAETSLITNWSANLIISKNISKRVLFYLSVRADYRDRCATVEVSSFQLAK</sequence>
<proteinExistence type="predicted"/>
<dbReference type="STRING" id="308853.SAMN05421752_101564"/>